<proteinExistence type="predicted"/>
<evidence type="ECO:0000313" key="1">
    <source>
        <dbReference type="EMBL" id="GBC03120.1"/>
    </source>
</evidence>
<gene>
    <name evidence="1" type="ORF">RclHR1_00050028</name>
</gene>
<reference evidence="1 2" key="1">
    <citation type="submission" date="2017-11" db="EMBL/GenBank/DDBJ databases">
        <title>The genome of Rhizophagus clarus HR1 reveals common genetic basis of auxotrophy among arbuscular mycorrhizal fungi.</title>
        <authorList>
            <person name="Kobayashi Y."/>
        </authorList>
    </citation>
    <scope>NUCLEOTIDE SEQUENCE [LARGE SCALE GENOMIC DNA]</scope>
    <source>
        <strain evidence="1 2">HR1</strain>
    </source>
</reference>
<dbReference type="SUPFAM" id="SSF56112">
    <property type="entry name" value="Protein kinase-like (PK-like)"/>
    <property type="match status" value="1"/>
</dbReference>
<keyword evidence="2" id="KW-1185">Reference proteome</keyword>
<comment type="caution">
    <text evidence="1">The sequence shown here is derived from an EMBL/GenBank/DDBJ whole genome shotgun (WGS) entry which is preliminary data.</text>
</comment>
<evidence type="ECO:0000313" key="2">
    <source>
        <dbReference type="Proteomes" id="UP000247702"/>
    </source>
</evidence>
<sequence>MYEWSFNYVIRKKFESYGQQNVAIKNFGYSYNISREFLRKLNAHIRCATSHASDLKIIRCYGLSIFACNELRQEGKAYLEGLGSEFGVYGVLPFDAPEILREGVYTASGIYSFGMIMWELTSDQSKAFMILLALGYARVKTLCC</sequence>
<dbReference type="EMBL" id="BEXD01003870">
    <property type="protein sequence ID" value="GBC03120.1"/>
    <property type="molecule type" value="Genomic_DNA"/>
</dbReference>
<dbReference type="AlphaFoldDB" id="A0A2Z6S1X5"/>
<protein>
    <recommendedName>
        <fullName evidence="3">Protein kinase domain-containing protein</fullName>
    </recommendedName>
</protein>
<dbReference type="Gene3D" id="1.10.510.10">
    <property type="entry name" value="Transferase(Phosphotransferase) domain 1"/>
    <property type="match status" value="1"/>
</dbReference>
<dbReference type="InterPro" id="IPR011009">
    <property type="entry name" value="Kinase-like_dom_sf"/>
</dbReference>
<name>A0A2Z6S1X5_9GLOM</name>
<accession>A0A2Z6S1X5</accession>
<dbReference type="Proteomes" id="UP000247702">
    <property type="component" value="Unassembled WGS sequence"/>
</dbReference>
<evidence type="ECO:0008006" key="3">
    <source>
        <dbReference type="Google" id="ProtNLM"/>
    </source>
</evidence>
<organism evidence="1 2">
    <name type="scientific">Rhizophagus clarus</name>
    <dbReference type="NCBI Taxonomy" id="94130"/>
    <lineage>
        <taxon>Eukaryota</taxon>
        <taxon>Fungi</taxon>
        <taxon>Fungi incertae sedis</taxon>
        <taxon>Mucoromycota</taxon>
        <taxon>Glomeromycotina</taxon>
        <taxon>Glomeromycetes</taxon>
        <taxon>Glomerales</taxon>
        <taxon>Glomeraceae</taxon>
        <taxon>Rhizophagus</taxon>
    </lineage>
</organism>